<name>A0A8J3QG24_9ACTN</name>
<dbReference type="InterPro" id="IPR000731">
    <property type="entry name" value="SSD"/>
</dbReference>
<feature type="transmembrane region" description="Helical" evidence="7">
    <location>
        <begin position="200"/>
        <end position="220"/>
    </location>
</feature>
<dbReference type="SUPFAM" id="SSF82866">
    <property type="entry name" value="Multidrug efflux transporter AcrB transmembrane domain"/>
    <property type="match status" value="2"/>
</dbReference>
<feature type="transmembrane region" description="Helical" evidence="7">
    <location>
        <begin position="620"/>
        <end position="639"/>
    </location>
</feature>
<dbReference type="EMBL" id="BONY01000056">
    <property type="protein sequence ID" value="GIH08843.1"/>
    <property type="molecule type" value="Genomic_DNA"/>
</dbReference>
<evidence type="ECO:0000256" key="1">
    <source>
        <dbReference type="ARBA" id="ARBA00004651"/>
    </source>
</evidence>
<evidence type="ECO:0000256" key="4">
    <source>
        <dbReference type="ARBA" id="ARBA00022692"/>
    </source>
</evidence>
<evidence type="ECO:0000256" key="6">
    <source>
        <dbReference type="ARBA" id="ARBA00023136"/>
    </source>
</evidence>
<protein>
    <submittedName>
        <fullName evidence="9">Membrane protein</fullName>
    </submittedName>
</protein>
<evidence type="ECO:0000256" key="3">
    <source>
        <dbReference type="ARBA" id="ARBA00022475"/>
    </source>
</evidence>
<comment type="caution">
    <text evidence="9">The sequence shown here is derived from an EMBL/GenBank/DDBJ whole genome shotgun (WGS) entry which is preliminary data.</text>
</comment>
<feature type="transmembrane region" description="Helical" evidence="7">
    <location>
        <begin position="507"/>
        <end position="527"/>
    </location>
</feature>
<dbReference type="RefSeq" id="WP_203912589.1">
    <property type="nucleotide sequence ID" value="NZ_BONY01000056.1"/>
</dbReference>
<feature type="transmembrane region" description="Helical" evidence="7">
    <location>
        <begin position="572"/>
        <end position="593"/>
    </location>
</feature>
<keyword evidence="10" id="KW-1185">Reference proteome</keyword>
<feature type="transmembrane region" description="Helical" evidence="7">
    <location>
        <begin position="645"/>
        <end position="665"/>
    </location>
</feature>
<evidence type="ECO:0000256" key="2">
    <source>
        <dbReference type="ARBA" id="ARBA00010157"/>
    </source>
</evidence>
<keyword evidence="6 7" id="KW-0472">Membrane</keyword>
<dbReference type="Pfam" id="PF03176">
    <property type="entry name" value="MMPL"/>
    <property type="match status" value="2"/>
</dbReference>
<keyword evidence="4 7" id="KW-0812">Transmembrane</keyword>
<proteinExistence type="inferred from homology"/>
<evidence type="ECO:0000313" key="10">
    <source>
        <dbReference type="Proteomes" id="UP000612899"/>
    </source>
</evidence>
<dbReference type="PANTHER" id="PTHR33406">
    <property type="entry name" value="MEMBRANE PROTEIN MJ1562-RELATED"/>
    <property type="match status" value="1"/>
</dbReference>
<accession>A0A8J3QG24</accession>
<feature type="transmembrane region" description="Helical" evidence="7">
    <location>
        <begin position="305"/>
        <end position="329"/>
    </location>
</feature>
<dbReference type="InterPro" id="IPR050545">
    <property type="entry name" value="Mycobact_MmpL"/>
</dbReference>
<feature type="transmembrane region" description="Helical" evidence="7">
    <location>
        <begin position="278"/>
        <end position="299"/>
    </location>
</feature>
<feature type="transmembrane region" description="Helical" evidence="7">
    <location>
        <begin position="226"/>
        <end position="248"/>
    </location>
</feature>
<dbReference type="PANTHER" id="PTHR33406:SF11">
    <property type="entry name" value="MEMBRANE PROTEIN SCO6666-RELATED"/>
    <property type="match status" value="1"/>
</dbReference>
<comment type="similarity">
    <text evidence="2">Belongs to the resistance-nodulation-cell division (RND) (TC 2.A.6) family. MmpL subfamily.</text>
</comment>
<keyword evidence="5 7" id="KW-1133">Transmembrane helix</keyword>
<feature type="domain" description="SSD" evidence="8">
    <location>
        <begin position="197"/>
        <end position="328"/>
    </location>
</feature>
<dbReference type="GO" id="GO:0005886">
    <property type="term" value="C:plasma membrane"/>
    <property type="evidence" value="ECO:0007669"/>
    <property type="project" value="UniProtKB-SubCell"/>
</dbReference>
<dbReference type="PROSITE" id="PS50156">
    <property type="entry name" value="SSD"/>
    <property type="match status" value="1"/>
</dbReference>
<dbReference type="Gene3D" id="1.20.1640.10">
    <property type="entry name" value="Multidrug efflux transporter AcrB transmembrane domain"/>
    <property type="match status" value="2"/>
</dbReference>
<keyword evidence="3" id="KW-1003">Cell membrane</keyword>
<evidence type="ECO:0000313" key="9">
    <source>
        <dbReference type="EMBL" id="GIH08843.1"/>
    </source>
</evidence>
<organism evidence="9 10">
    <name type="scientific">Rhizocola hellebori</name>
    <dbReference type="NCBI Taxonomy" id="1392758"/>
    <lineage>
        <taxon>Bacteria</taxon>
        <taxon>Bacillati</taxon>
        <taxon>Actinomycetota</taxon>
        <taxon>Actinomycetes</taxon>
        <taxon>Micromonosporales</taxon>
        <taxon>Micromonosporaceae</taxon>
        <taxon>Rhizocola</taxon>
    </lineage>
</organism>
<feature type="transmembrane region" description="Helical" evidence="7">
    <location>
        <begin position="174"/>
        <end position="193"/>
    </location>
</feature>
<feature type="transmembrane region" description="Helical" evidence="7">
    <location>
        <begin position="534"/>
        <end position="552"/>
    </location>
</feature>
<evidence type="ECO:0000256" key="7">
    <source>
        <dbReference type="SAM" id="Phobius"/>
    </source>
</evidence>
<dbReference type="InterPro" id="IPR004869">
    <property type="entry name" value="MMPL_dom"/>
</dbReference>
<evidence type="ECO:0000256" key="5">
    <source>
        <dbReference type="ARBA" id="ARBA00022989"/>
    </source>
</evidence>
<gene>
    <name evidence="9" type="ORF">Rhe02_69100</name>
</gene>
<reference evidence="9" key="1">
    <citation type="submission" date="2021-01" db="EMBL/GenBank/DDBJ databases">
        <title>Whole genome shotgun sequence of Rhizocola hellebori NBRC 109834.</title>
        <authorList>
            <person name="Komaki H."/>
            <person name="Tamura T."/>
        </authorList>
    </citation>
    <scope>NUCLEOTIDE SEQUENCE</scope>
    <source>
        <strain evidence="9">NBRC 109834</strain>
    </source>
</reference>
<dbReference type="AlphaFoldDB" id="A0A8J3QG24"/>
<evidence type="ECO:0000259" key="8">
    <source>
        <dbReference type="PROSITE" id="PS50156"/>
    </source>
</evidence>
<comment type="subcellular location">
    <subcellularLocation>
        <location evidence="1">Cell membrane</location>
        <topology evidence="1">Multi-pass membrane protein</topology>
    </subcellularLocation>
</comment>
<feature type="transmembrane region" description="Helical" evidence="7">
    <location>
        <begin position="359"/>
        <end position="381"/>
    </location>
</feature>
<sequence>MLDLLGRAMFSRRWWVLGAAAVFMVLAGAWGANAFADLAGGGFTYAASESSRAADFEREALGRNDADVVVVFRSESWTVDDPRFEQAATKTLAAVPAQRVEGVVDFWHSQLPELVSTDRHAALATIQVAGEGENDRLTSYLAIKDKLTSPDLQVFIGGPLAMFDDVNVQSKADLTRAEALALPVLFLLMVLIFRSLLAALLPVVIGLMAIVGSLAGLRLLTLATEVSIFAVNVVTLLGLGLAIDYSLFMVSRYREELAQGHEVAEALRRTMLTAGRTIAVSAVTVALALASLLVFPQVFLRSIGFGGIAAVVLAAVFSLTVMAALLAVLGERLRGKQPAQEGGSGLWARVARGVMRRPVLVGVAVIAVLVVMGLPFLRISYGWLDTRVLPASASSRQVQQMLEDQFPASVTRPIEAIVREPGGKEALATYVDALARLDGVDGAVVTGLTEDAARVTVRFAAEPISPEGRQLVEAVRGVESPGGEVLVGGDAAGFADLMDMLEQRLPWMALLVVLTTFVLLFLAFGSLILPVKAIVMNVLSLSAAFGAVVWIFQDGRLTGLLDFTSTGNIDVVQPILILAVAFGLSMDYEVFLLSRIREQYDLTGDNTEAVAIGLQRTGRIITSAALLLVVVILSFATSQVLVVKIIGIGLAIAIVVDATIVRALLMPATMRLLGRLNWWVPGPLRPLYNRWGIRERG</sequence>
<dbReference type="Proteomes" id="UP000612899">
    <property type="component" value="Unassembled WGS sequence"/>
</dbReference>